<gene>
    <name evidence="9" type="ORF">ABB07_13345</name>
</gene>
<dbReference type="InterPro" id="IPR011545">
    <property type="entry name" value="DEAD/DEAH_box_helicase_dom"/>
</dbReference>
<feature type="compositionally biased region" description="Basic and acidic residues" evidence="6">
    <location>
        <begin position="409"/>
        <end position="429"/>
    </location>
</feature>
<protein>
    <recommendedName>
        <fullName evidence="1">RNA helicase</fullName>
        <ecNumber evidence="1">3.6.4.13</ecNumber>
    </recommendedName>
</protein>
<feature type="compositionally biased region" description="Low complexity" evidence="6">
    <location>
        <begin position="814"/>
        <end position="823"/>
    </location>
</feature>
<feature type="region of interest" description="Disordered" evidence="6">
    <location>
        <begin position="790"/>
        <end position="823"/>
    </location>
</feature>
<accession>A0ABM5TJ17</accession>
<evidence type="ECO:0000313" key="10">
    <source>
        <dbReference type="Proteomes" id="UP000035366"/>
    </source>
</evidence>
<sequence>MTLPVALSGTDVIGQAKTGTGKTLGFGLPLLERVTVPADVEAGRAAPEALTDAPQALVVVPTRELCTQVTNDLLTAGKVRNVRVAAIYGGRAYEPQVEALKKGVDVVVGTPGRLLDLAGQKKLNLKHVKCLVLDEADEMLDLGFLPDVEKIIDMLPVKRQTMLFSATMPGAVIGLARRYMSRPTHIRATAPDDEGATVANIKQFVYRAHNMDKPEMVARILQAEGRGLAMIFCRTKRTAADIAEQLQRRGFASGAVHGDLGQGAREQALRAFRNGKVDVLVCTDVAARGIDVEGVTHVINYQSPEDEKTYLHRVGRTGRAGAKGTAITFVDWDDIPRWQLINKALELDFNDPVETYSSSPHLFSDLGIPEGTKGTLPRSERTRAGLDAEELEDLGETGGRGARGRGRGGRGERDDRPGSGSAAERERTARTPRRRRRTRGGAPLDAAAPTAVPTAEPGAAEATGAEEAGAPRTLRRRRRTRGGAPAQPVTATEAAVEAAVESVDTAEGPARLETPEAPEKPRRRRTRKSAEPAVTGTTPETTAPEAETAPVATEPQAVAAPVEEPKPRRRTRKTAEPAAETAVATAEGTEAKPRRTRKTAAAVTEAAPVDTEAEPKPRRTRKKAAAAPETTEAPQAEAALDTAEGTETKPRRTRKKAAAAPKATEAPETTEAPEAEAKPRRTRKTAAAAEAPQAEAAVDTAEGTEAKPRRTRKKAAAAPEAAEVPEAEAKPRRTRKKAAAAPETTEAPEAEAKPRRTRKTAAAVVEADGDAEVAAPKVRRTRKAVAKAVTAEIPAQATEEPEAEAKPRRRTRKATVAAEAAEG</sequence>
<feature type="region of interest" description="Disordered" evidence="6">
    <location>
        <begin position="359"/>
        <end position="767"/>
    </location>
</feature>
<dbReference type="GO" id="GO:0004386">
    <property type="term" value="F:helicase activity"/>
    <property type="evidence" value="ECO:0007669"/>
    <property type="project" value="UniProtKB-KW"/>
</dbReference>
<reference evidence="9 10" key="1">
    <citation type="journal article" date="2015" name="ISME J.">
        <title>Draft Genome Sequence of Streptomyces incarnatus NRRL8089, which Produces the Nucleoside Antibiotic Sinefungin.</title>
        <authorList>
            <person name="Oshima K."/>
            <person name="Hattori M."/>
            <person name="Shimizu H."/>
            <person name="Fukuda K."/>
            <person name="Nemoto M."/>
            <person name="Inagaki K."/>
            <person name="Tamura T."/>
        </authorList>
    </citation>
    <scope>NUCLEOTIDE SEQUENCE [LARGE SCALE GENOMIC DNA]</scope>
    <source>
        <strain evidence="9 10">NRRL 8089</strain>
    </source>
</reference>
<evidence type="ECO:0000256" key="6">
    <source>
        <dbReference type="SAM" id="MobiDB-lite"/>
    </source>
</evidence>
<feature type="compositionally biased region" description="Low complexity" evidence="6">
    <location>
        <begin position="599"/>
        <end position="610"/>
    </location>
</feature>
<feature type="compositionally biased region" description="Low complexity" evidence="6">
    <location>
        <begin position="658"/>
        <end position="672"/>
    </location>
</feature>
<evidence type="ECO:0000313" key="9">
    <source>
        <dbReference type="EMBL" id="AKJ10966.1"/>
    </source>
</evidence>
<feature type="compositionally biased region" description="Low complexity" evidence="6">
    <location>
        <begin position="531"/>
        <end position="557"/>
    </location>
</feature>
<feature type="domain" description="Helicase ATP-binding" evidence="7">
    <location>
        <begin position="3"/>
        <end position="186"/>
    </location>
</feature>
<dbReference type="CDD" id="cd18787">
    <property type="entry name" value="SF2_C_DEAD"/>
    <property type="match status" value="1"/>
</dbReference>
<evidence type="ECO:0000259" key="8">
    <source>
        <dbReference type="PROSITE" id="PS51194"/>
    </source>
</evidence>
<dbReference type="PROSITE" id="PS00039">
    <property type="entry name" value="DEAD_ATP_HELICASE"/>
    <property type="match status" value="1"/>
</dbReference>
<dbReference type="EMBL" id="CP011497">
    <property type="protein sequence ID" value="AKJ10966.1"/>
    <property type="molecule type" value="Genomic_DNA"/>
</dbReference>
<dbReference type="Pfam" id="PF00271">
    <property type="entry name" value="Helicase_C"/>
    <property type="match status" value="1"/>
</dbReference>
<feature type="compositionally biased region" description="Low complexity" evidence="6">
    <location>
        <begin position="685"/>
        <end position="697"/>
    </location>
</feature>
<organism evidence="9 10">
    <name type="scientific">Streptomyces incarnatus</name>
    <dbReference type="NCBI Taxonomy" id="665007"/>
    <lineage>
        <taxon>Bacteria</taxon>
        <taxon>Bacillati</taxon>
        <taxon>Actinomycetota</taxon>
        <taxon>Actinomycetes</taxon>
        <taxon>Kitasatosporales</taxon>
        <taxon>Streptomycetaceae</taxon>
        <taxon>Streptomyces</taxon>
    </lineage>
</organism>
<dbReference type="Pfam" id="PF00270">
    <property type="entry name" value="DEAD"/>
    <property type="match status" value="1"/>
</dbReference>
<evidence type="ECO:0000256" key="3">
    <source>
        <dbReference type="ARBA" id="ARBA00022801"/>
    </source>
</evidence>
<feature type="compositionally biased region" description="Low complexity" evidence="6">
    <location>
        <begin position="482"/>
        <end position="507"/>
    </location>
</feature>
<dbReference type="EC" id="3.6.4.13" evidence="1"/>
<dbReference type="SMART" id="SM00490">
    <property type="entry name" value="HELICc"/>
    <property type="match status" value="1"/>
</dbReference>
<name>A0ABM5TJ17_9ACTN</name>
<dbReference type="PANTHER" id="PTHR47963:SF8">
    <property type="entry name" value="ATP-DEPENDENT RNA HELICASE DEAD"/>
    <property type="match status" value="1"/>
</dbReference>
<evidence type="ECO:0000256" key="5">
    <source>
        <dbReference type="ARBA" id="ARBA00022840"/>
    </source>
</evidence>
<dbReference type="SMART" id="SM00487">
    <property type="entry name" value="DEXDc"/>
    <property type="match status" value="1"/>
</dbReference>
<feature type="compositionally biased region" description="Low complexity" evidence="6">
    <location>
        <begin position="576"/>
        <end position="588"/>
    </location>
</feature>
<proteinExistence type="predicted"/>
<dbReference type="InterPro" id="IPR014001">
    <property type="entry name" value="Helicase_ATP-bd"/>
</dbReference>
<evidence type="ECO:0000256" key="4">
    <source>
        <dbReference type="ARBA" id="ARBA00022806"/>
    </source>
</evidence>
<dbReference type="PROSITE" id="PS51192">
    <property type="entry name" value="HELICASE_ATP_BIND_1"/>
    <property type="match status" value="1"/>
</dbReference>
<evidence type="ECO:0000256" key="2">
    <source>
        <dbReference type="ARBA" id="ARBA00022741"/>
    </source>
</evidence>
<feature type="domain" description="Helicase C-terminal" evidence="8">
    <location>
        <begin position="200"/>
        <end position="361"/>
    </location>
</feature>
<feature type="compositionally biased region" description="Low complexity" evidence="6">
    <location>
        <begin position="440"/>
        <end position="472"/>
    </location>
</feature>
<feature type="compositionally biased region" description="Low complexity" evidence="6">
    <location>
        <begin position="625"/>
        <end position="639"/>
    </location>
</feature>
<dbReference type="SUPFAM" id="SSF52540">
    <property type="entry name" value="P-loop containing nucleoside triphosphate hydrolases"/>
    <property type="match status" value="1"/>
</dbReference>
<keyword evidence="2" id="KW-0547">Nucleotide-binding</keyword>
<dbReference type="InterPro" id="IPR001650">
    <property type="entry name" value="Helicase_C-like"/>
</dbReference>
<evidence type="ECO:0000259" key="7">
    <source>
        <dbReference type="PROSITE" id="PS51192"/>
    </source>
</evidence>
<dbReference type="InterPro" id="IPR000629">
    <property type="entry name" value="RNA-helicase_DEAD-box_CS"/>
</dbReference>
<dbReference type="PROSITE" id="PS51194">
    <property type="entry name" value="HELICASE_CTER"/>
    <property type="match status" value="1"/>
</dbReference>
<dbReference type="PANTHER" id="PTHR47963">
    <property type="entry name" value="DEAD-BOX ATP-DEPENDENT RNA HELICASE 47, MITOCHONDRIAL"/>
    <property type="match status" value="1"/>
</dbReference>
<dbReference type="InterPro" id="IPR027417">
    <property type="entry name" value="P-loop_NTPase"/>
</dbReference>
<keyword evidence="10" id="KW-1185">Reference proteome</keyword>
<dbReference type="Gene3D" id="3.40.50.300">
    <property type="entry name" value="P-loop containing nucleotide triphosphate hydrolases"/>
    <property type="match status" value="2"/>
</dbReference>
<keyword evidence="4 9" id="KW-0347">Helicase</keyword>
<dbReference type="Proteomes" id="UP000035366">
    <property type="component" value="Chromosome"/>
</dbReference>
<dbReference type="InterPro" id="IPR050547">
    <property type="entry name" value="DEAD_box_RNA_helicases"/>
</dbReference>
<keyword evidence="5" id="KW-0067">ATP-binding</keyword>
<feature type="compositionally biased region" description="Basic residues" evidence="6">
    <location>
        <begin position="430"/>
        <end position="439"/>
    </location>
</feature>
<dbReference type="CDD" id="cd00268">
    <property type="entry name" value="DEADc"/>
    <property type="match status" value="1"/>
</dbReference>
<keyword evidence="3" id="KW-0378">Hydrolase</keyword>
<dbReference type="InterPro" id="IPR044742">
    <property type="entry name" value="DEAD/DEAH_RhlB"/>
</dbReference>
<evidence type="ECO:0000256" key="1">
    <source>
        <dbReference type="ARBA" id="ARBA00012552"/>
    </source>
</evidence>